<evidence type="ECO:0000256" key="6">
    <source>
        <dbReference type="ARBA" id="ARBA00023136"/>
    </source>
</evidence>
<comment type="subcellular location">
    <subcellularLocation>
        <location evidence="1">Cell inner membrane</location>
        <topology evidence="1">Multi-pass membrane protein</topology>
    </subcellularLocation>
</comment>
<organism evidence="8 9">
    <name type="scientific">Pseudooceanicola nitratireducens</name>
    <dbReference type="NCBI Taxonomy" id="517719"/>
    <lineage>
        <taxon>Bacteria</taxon>
        <taxon>Pseudomonadati</taxon>
        <taxon>Pseudomonadota</taxon>
        <taxon>Alphaproteobacteria</taxon>
        <taxon>Rhodobacterales</taxon>
        <taxon>Paracoccaceae</taxon>
        <taxon>Pseudooceanicola</taxon>
    </lineage>
</organism>
<evidence type="ECO:0000256" key="2">
    <source>
        <dbReference type="ARBA" id="ARBA00022448"/>
    </source>
</evidence>
<evidence type="ECO:0000313" key="9">
    <source>
        <dbReference type="Proteomes" id="UP000231644"/>
    </source>
</evidence>
<dbReference type="STRING" id="517719.SAMN05421762_2891"/>
<feature type="transmembrane region" description="Helical" evidence="7">
    <location>
        <begin position="12"/>
        <end position="29"/>
    </location>
</feature>
<evidence type="ECO:0000256" key="4">
    <source>
        <dbReference type="ARBA" id="ARBA00022692"/>
    </source>
</evidence>
<dbReference type="NCBIfam" id="TIGR00797">
    <property type="entry name" value="matE"/>
    <property type="match status" value="1"/>
</dbReference>
<keyword evidence="3" id="KW-1003">Cell membrane</keyword>
<name>A0A1I1NK70_9RHOB</name>
<dbReference type="GO" id="GO:0015297">
    <property type="term" value="F:antiporter activity"/>
    <property type="evidence" value="ECO:0007669"/>
    <property type="project" value="InterPro"/>
</dbReference>
<reference evidence="8 9" key="1">
    <citation type="submission" date="2016-10" db="EMBL/GenBank/DDBJ databases">
        <authorList>
            <person name="de Groot N.N."/>
        </authorList>
    </citation>
    <scope>NUCLEOTIDE SEQUENCE [LARGE SCALE GENOMIC DNA]</scope>
    <source>
        <strain evidence="8 9">DSM 29619</strain>
    </source>
</reference>
<dbReference type="Pfam" id="PF01554">
    <property type="entry name" value="MatE"/>
    <property type="match status" value="2"/>
</dbReference>
<gene>
    <name evidence="8" type="ORF">SAMN05421762_2891</name>
</gene>
<evidence type="ECO:0000313" key="8">
    <source>
        <dbReference type="EMBL" id="SFC95123.1"/>
    </source>
</evidence>
<dbReference type="Proteomes" id="UP000231644">
    <property type="component" value="Unassembled WGS sequence"/>
</dbReference>
<dbReference type="EMBL" id="FOLX01000001">
    <property type="protein sequence ID" value="SFC95123.1"/>
    <property type="molecule type" value="Genomic_DNA"/>
</dbReference>
<protein>
    <submittedName>
        <fullName evidence="8">Putative efflux protein, MATE family</fullName>
    </submittedName>
</protein>
<proteinExistence type="predicted"/>
<dbReference type="RefSeq" id="WP_093446632.1">
    <property type="nucleotide sequence ID" value="NZ_FNZG01000001.1"/>
</dbReference>
<keyword evidence="9" id="KW-1185">Reference proteome</keyword>
<feature type="transmembrane region" description="Helical" evidence="7">
    <location>
        <begin position="120"/>
        <end position="144"/>
    </location>
</feature>
<keyword evidence="6 7" id="KW-0472">Membrane</keyword>
<feature type="transmembrane region" description="Helical" evidence="7">
    <location>
        <begin position="377"/>
        <end position="396"/>
    </location>
</feature>
<dbReference type="GO" id="GO:0005886">
    <property type="term" value="C:plasma membrane"/>
    <property type="evidence" value="ECO:0007669"/>
    <property type="project" value="UniProtKB-SubCell"/>
</dbReference>
<feature type="transmembrane region" description="Helical" evidence="7">
    <location>
        <begin position="257"/>
        <end position="281"/>
    </location>
</feature>
<feature type="transmembrane region" description="Helical" evidence="7">
    <location>
        <begin position="156"/>
        <end position="178"/>
    </location>
</feature>
<dbReference type="PANTHER" id="PTHR43549:SF2">
    <property type="entry name" value="MULTIDRUG RESISTANCE PROTEIN NORM-RELATED"/>
    <property type="match status" value="1"/>
</dbReference>
<dbReference type="PANTHER" id="PTHR43549">
    <property type="entry name" value="MULTIDRUG RESISTANCE PROTEIN YPNP-RELATED"/>
    <property type="match status" value="1"/>
</dbReference>
<feature type="transmembrane region" description="Helical" evidence="7">
    <location>
        <begin position="78"/>
        <end position="100"/>
    </location>
</feature>
<feature type="transmembrane region" description="Helical" evidence="7">
    <location>
        <begin position="342"/>
        <end position="365"/>
    </location>
</feature>
<sequence>MRHVVVMTASGSVGLSFMFLVDFLALFWVGQLDDTRMLAGLGYAAMMTFLMISVALGMMIAGVVLVARSLGQGKAEQARDFASASMIFTTATQAVLALIAVPLRHELMALTGAEGEVAEIGAHVLSITLPSLPIIALGMNASGLLRAVGDAWRSMLVTLIAGLSVLVLDPILILWAGWGVTGAAASLVFSRVIMAGLGLYWLIRTHDLLKRPSLPALRGAARPYFGIALPGIATQASPPAGQWMLALAMAPYGPEAIAAMAVAMRLMMLVFGGIYGLSGAIGGIIGQNFGAKRLDRVRRAYLDSMIFCTIYTLVAWLALMALTGPLTRAFNLEGEGVAVMRAFTTIVTLSFLLNGMLFVAGAAFNNLGKPMWATLSAWFRDGVLVLPLALGLGAVWGAAGAMIGYGLAAVIAGGAAGWVAWRLIDRLQGQVDAA</sequence>
<feature type="transmembrane region" description="Helical" evidence="7">
    <location>
        <begin position="184"/>
        <end position="203"/>
    </location>
</feature>
<dbReference type="InterPro" id="IPR052031">
    <property type="entry name" value="Membrane_Transporter-Flippase"/>
</dbReference>
<evidence type="ECO:0000256" key="7">
    <source>
        <dbReference type="SAM" id="Phobius"/>
    </source>
</evidence>
<keyword evidence="5 7" id="KW-1133">Transmembrane helix</keyword>
<feature type="transmembrane region" description="Helical" evidence="7">
    <location>
        <begin position="41"/>
        <end position="66"/>
    </location>
</feature>
<evidence type="ECO:0000256" key="1">
    <source>
        <dbReference type="ARBA" id="ARBA00004429"/>
    </source>
</evidence>
<dbReference type="PIRSF" id="PIRSF006603">
    <property type="entry name" value="DinF"/>
    <property type="match status" value="1"/>
</dbReference>
<dbReference type="InterPro" id="IPR002528">
    <property type="entry name" value="MATE_fam"/>
</dbReference>
<dbReference type="GO" id="GO:0042910">
    <property type="term" value="F:xenobiotic transmembrane transporter activity"/>
    <property type="evidence" value="ECO:0007669"/>
    <property type="project" value="InterPro"/>
</dbReference>
<evidence type="ECO:0000256" key="3">
    <source>
        <dbReference type="ARBA" id="ARBA00022475"/>
    </source>
</evidence>
<feature type="transmembrane region" description="Helical" evidence="7">
    <location>
        <begin position="301"/>
        <end position="322"/>
    </location>
</feature>
<evidence type="ECO:0000256" key="5">
    <source>
        <dbReference type="ARBA" id="ARBA00022989"/>
    </source>
</evidence>
<dbReference type="OrthoDB" id="9806302at2"/>
<keyword evidence="2" id="KW-0813">Transport</keyword>
<feature type="transmembrane region" description="Helical" evidence="7">
    <location>
        <begin position="402"/>
        <end position="421"/>
    </location>
</feature>
<dbReference type="AlphaFoldDB" id="A0A1I1NK70"/>
<dbReference type="InterPro" id="IPR048279">
    <property type="entry name" value="MdtK-like"/>
</dbReference>
<feature type="transmembrane region" description="Helical" evidence="7">
    <location>
        <begin position="224"/>
        <end position="245"/>
    </location>
</feature>
<accession>A0A1I1NK70</accession>
<keyword evidence="4 7" id="KW-0812">Transmembrane</keyword>